<evidence type="ECO:0000256" key="4">
    <source>
        <dbReference type="ARBA" id="ARBA00022692"/>
    </source>
</evidence>
<feature type="transmembrane region" description="Helical" evidence="7">
    <location>
        <begin position="312"/>
        <end position="334"/>
    </location>
</feature>
<feature type="transmembrane region" description="Helical" evidence="7">
    <location>
        <begin position="278"/>
        <end position="300"/>
    </location>
</feature>
<evidence type="ECO:0000256" key="3">
    <source>
        <dbReference type="ARBA" id="ARBA00022475"/>
    </source>
</evidence>
<feature type="transmembrane region" description="Helical" evidence="7">
    <location>
        <begin position="397"/>
        <end position="421"/>
    </location>
</feature>
<comment type="similarity">
    <text evidence="2">Belongs to the polysaccharide synthase family.</text>
</comment>
<feature type="transmembrane region" description="Helical" evidence="7">
    <location>
        <begin position="427"/>
        <end position="447"/>
    </location>
</feature>
<keyword evidence="6 7" id="KW-0472">Membrane</keyword>
<name>A0A1S1UFH7_9BURK</name>
<dbReference type="Pfam" id="PF13440">
    <property type="entry name" value="Polysacc_synt_3"/>
    <property type="match status" value="1"/>
</dbReference>
<feature type="transmembrane region" description="Helical" evidence="7">
    <location>
        <begin position="31"/>
        <end position="50"/>
    </location>
</feature>
<dbReference type="EMBL" id="LFKP01000001">
    <property type="protein sequence ID" value="OHV99110.1"/>
    <property type="molecule type" value="Genomic_DNA"/>
</dbReference>
<feature type="transmembrane region" description="Helical" evidence="7">
    <location>
        <begin position="123"/>
        <end position="148"/>
    </location>
</feature>
<feature type="transmembrane region" description="Helical" evidence="7">
    <location>
        <begin position="94"/>
        <end position="111"/>
    </location>
</feature>
<evidence type="ECO:0000313" key="9">
    <source>
        <dbReference type="Proteomes" id="UP000179840"/>
    </source>
</evidence>
<keyword evidence="4 7" id="KW-0812">Transmembrane</keyword>
<organism evidence="8 9">
    <name type="scientific">Janthinobacterium lividum</name>
    <dbReference type="NCBI Taxonomy" id="29581"/>
    <lineage>
        <taxon>Bacteria</taxon>
        <taxon>Pseudomonadati</taxon>
        <taxon>Pseudomonadota</taxon>
        <taxon>Betaproteobacteria</taxon>
        <taxon>Burkholderiales</taxon>
        <taxon>Oxalobacteraceae</taxon>
        <taxon>Janthinobacterium</taxon>
    </lineage>
</organism>
<keyword evidence="5 7" id="KW-1133">Transmembrane helix</keyword>
<keyword evidence="3" id="KW-1003">Cell membrane</keyword>
<feature type="transmembrane region" description="Helical" evidence="7">
    <location>
        <begin position="341"/>
        <end position="359"/>
    </location>
</feature>
<protein>
    <recommendedName>
        <fullName evidence="10">Lipopolysaccharide biosynthesis protein wzxC</fullName>
    </recommendedName>
</protein>
<reference evidence="8 9" key="1">
    <citation type="submission" date="2015-06" db="EMBL/GenBank/DDBJ databases">
        <title>Draft genome sequencing of a biphenyl-degrading bacterium, Janthinobacterium lividum MEG1.</title>
        <authorList>
            <person name="Shimodaira J."/>
            <person name="Hatta T."/>
        </authorList>
    </citation>
    <scope>NUCLEOTIDE SEQUENCE [LARGE SCALE GENOMIC DNA]</scope>
    <source>
        <strain evidence="8 9">MEG1</strain>
    </source>
</reference>
<evidence type="ECO:0000256" key="1">
    <source>
        <dbReference type="ARBA" id="ARBA00004651"/>
    </source>
</evidence>
<evidence type="ECO:0008006" key="10">
    <source>
        <dbReference type="Google" id="ProtNLM"/>
    </source>
</evidence>
<dbReference type="PANTHER" id="PTHR30250:SF10">
    <property type="entry name" value="LIPOPOLYSACCHARIDE BIOSYNTHESIS PROTEIN WZXC"/>
    <property type="match status" value="1"/>
</dbReference>
<comment type="subcellular location">
    <subcellularLocation>
        <location evidence="1">Cell membrane</location>
        <topology evidence="1">Multi-pass membrane protein</topology>
    </subcellularLocation>
</comment>
<proteinExistence type="inferred from homology"/>
<dbReference type="NCBIfam" id="NF007773">
    <property type="entry name" value="PRK10459.1"/>
    <property type="match status" value="1"/>
</dbReference>
<gene>
    <name evidence="8" type="ORF">AKG95_01175</name>
</gene>
<dbReference type="InterPro" id="IPR050833">
    <property type="entry name" value="Poly_Biosynth_Transport"/>
</dbReference>
<feature type="transmembrane region" description="Helical" evidence="7">
    <location>
        <begin position="196"/>
        <end position="218"/>
    </location>
</feature>
<evidence type="ECO:0000256" key="7">
    <source>
        <dbReference type="SAM" id="Phobius"/>
    </source>
</evidence>
<accession>A0A1S1UFH7</accession>
<evidence type="ECO:0000256" key="2">
    <source>
        <dbReference type="ARBA" id="ARBA00007430"/>
    </source>
</evidence>
<evidence type="ECO:0000256" key="5">
    <source>
        <dbReference type="ARBA" id="ARBA00022989"/>
    </source>
</evidence>
<feature type="transmembrane region" description="Helical" evidence="7">
    <location>
        <begin position="62"/>
        <end position="88"/>
    </location>
</feature>
<dbReference type="Proteomes" id="UP000179840">
    <property type="component" value="Unassembled WGS sequence"/>
</dbReference>
<evidence type="ECO:0000256" key="6">
    <source>
        <dbReference type="ARBA" id="ARBA00023136"/>
    </source>
</evidence>
<evidence type="ECO:0000313" key="8">
    <source>
        <dbReference type="EMBL" id="OHV99110.1"/>
    </source>
</evidence>
<feature type="transmembrane region" description="Helical" evidence="7">
    <location>
        <begin position="238"/>
        <end position="257"/>
    </location>
</feature>
<dbReference type="CDD" id="cd13127">
    <property type="entry name" value="MATE_tuaB_like"/>
    <property type="match status" value="1"/>
</dbReference>
<feature type="transmembrane region" description="Helical" evidence="7">
    <location>
        <begin position="154"/>
        <end position="175"/>
    </location>
</feature>
<dbReference type="GO" id="GO:0005886">
    <property type="term" value="C:plasma membrane"/>
    <property type="evidence" value="ECO:0007669"/>
    <property type="project" value="UniProtKB-SubCell"/>
</dbReference>
<dbReference type="PANTHER" id="PTHR30250">
    <property type="entry name" value="PST FAMILY PREDICTED COLANIC ACID TRANSPORTER"/>
    <property type="match status" value="1"/>
</dbReference>
<feature type="transmembrane region" description="Helical" evidence="7">
    <location>
        <begin position="365"/>
        <end position="385"/>
    </location>
</feature>
<dbReference type="AlphaFoldDB" id="A0A1S1UFH7"/>
<sequence length="462" mass="50187">MVGKSALQFVQVAILARLLLPADFGLMAMVLAVMVFVQVFTDMGVSNAIIHHQNISQNQLSSLYWLNVTTAAVLMLVLIAGSEVIGLLLFQEPALQPVLAVLSISILLTAAGQQLRVMAEKNLHFAVLAKIEVVAALVGFASAVTWAWMAPSVYALVAGMLVNSAVQTALLWLLAANGWRPAFRLQFGEIRHFLKFGGFMIVNNFVNSINLQIDILIAGRFFPAAVLGAYSLPRNLSLTIAGVINPVITRIGFPLMAKAQGDKEFLKAVYLKTMRMTASVNFPIYIAMAVFSKECILLVFGERWIHSAPLLVFLSLWGMLRSCGNPVGGLLLAVGKADLSLKWNIAVLFIVPPSLWFASSWGISAMAGAQMILMAVLLMPAWYFLVQPHCGAGAVEYGLTLLAPLVSALLAVMIGYFAVSAVTVPQWRLFVAALVAIPAYLIFSYLLNRQWLVAIRQLVVGR</sequence>
<comment type="caution">
    <text evidence="8">The sequence shown here is derived from an EMBL/GenBank/DDBJ whole genome shotgun (WGS) entry which is preliminary data.</text>
</comment>